<name>A0A5S3V396_9GAMM</name>
<feature type="transmembrane region" description="Helical" evidence="2">
    <location>
        <begin position="68"/>
        <end position="88"/>
    </location>
</feature>
<dbReference type="RefSeq" id="WP_138593324.1">
    <property type="nucleotide sequence ID" value="NZ_PNBW01000060.1"/>
</dbReference>
<gene>
    <name evidence="3" type="ORF">CWC19_18450</name>
    <name evidence="4" type="ORF">CWC20_13100</name>
</gene>
<feature type="transmembrane region" description="Helical" evidence="2">
    <location>
        <begin position="30"/>
        <end position="47"/>
    </location>
</feature>
<dbReference type="Proteomes" id="UP000307164">
    <property type="component" value="Unassembled WGS sequence"/>
</dbReference>
<proteinExistence type="predicted"/>
<feature type="compositionally biased region" description="Low complexity" evidence="1">
    <location>
        <begin position="127"/>
        <end position="137"/>
    </location>
</feature>
<reference evidence="3" key="3">
    <citation type="submission" date="2019-09" db="EMBL/GenBank/DDBJ databases">
        <title>Co-occurence of chitin degradation, pigmentation and bioactivity in marine Pseudoalteromonas.</title>
        <authorList>
            <person name="Sonnenschein E.C."/>
            <person name="Bech P.K."/>
        </authorList>
    </citation>
    <scope>NUCLEOTIDE SEQUENCE</scope>
    <source>
        <strain evidence="3">S3790</strain>
        <strain evidence="4">S3895</strain>
    </source>
</reference>
<protein>
    <submittedName>
        <fullName evidence="3">F exclusion suppressor</fullName>
    </submittedName>
</protein>
<dbReference type="PANTHER" id="PTHR35335">
    <property type="entry name" value="UPF0716 PROTEIN FXSA"/>
    <property type="match status" value="1"/>
</dbReference>
<feature type="compositionally biased region" description="Polar residues" evidence="1">
    <location>
        <begin position="143"/>
        <end position="160"/>
    </location>
</feature>
<evidence type="ECO:0000256" key="2">
    <source>
        <dbReference type="SAM" id="Phobius"/>
    </source>
</evidence>
<evidence type="ECO:0000313" key="3">
    <source>
        <dbReference type="EMBL" id="TMO64451.1"/>
    </source>
</evidence>
<comment type="caution">
    <text evidence="3">The sequence shown here is derived from an EMBL/GenBank/DDBJ whole genome shotgun (WGS) entry which is preliminary data.</text>
</comment>
<dbReference type="Pfam" id="PF04186">
    <property type="entry name" value="FxsA"/>
    <property type="match status" value="1"/>
</dbReference>
<keyword evidence="2" id="KW-1133">Transmembrane helix</keyword>
<reference evidence="5 6" key="2">
    <citation type="submission" date="2019-06" db="EMBL/GenBank/DDBJ databases">
        <title>Co-occurence of chitin degradation, pigmentation and bioactivity in marine Pseudoalteromonas.</title>
        <authorList>
            <person name="Sonnenschein E.C."/>
            <person name="Bech P.K."/>
        </authorList>
    </citation>
    <scope>NUCLEOTIDE SEQUENCE [LARGE SCALE GENOMIC DNA]</scope>
    <source>
        <strain evidence="6">S3790</strain>
        <strain evidence="5">S3895</strain>
    </source>
</reference>
<evidence type="ECO:0000313" key="6">
    <source>
        <dbReference type="Proteomes" id="UP000307217"/>
    </source>
</evidence>
<feature type="region of interest" description="Disordered" evidence="1">
    <location>
        <begin position="127"/>
        <end position="168"/>
    </location>
</feature>
<keyword evidence="2" id="KW-0472">Membrane</keyword>
<dbReference type="OrthoDB" id="9792788at2"/>
<dbReference type="NCBIfam" id="NF008528">
    <property type="entry name" value="PRK11463.1-2"/>
    <property type="match status" value="1"/>
</dbReference>
<dbReference type="AlphaFoldDB" id="A0A5S3V396"/>
<keyword evidence="5" id="KW-1185">Reference proteome</keyword>
<dbReference type="EMBL" id="PNBX01000106">
    <property type="protein sequence ID" value="TMO64451.1"/>
    <property type="molecule type" value="Genomic_DNA"/>
</dbReference>
<dbReference type="InterPro" id="IPR007313">
    <property type="entry name" value="FxsA"/>
</dbReference>
<dbReference type="GO" id="GO:0016020">
    <property type="term" value="C:membrane"/>
    <property type="evidence" value="ECO:0007669"/>
    <property type="project" value="InterPro"/>
</dbReference>
<dbReference type="EMBL" id="PNBW01000060">
    <property type="protein sequence ID" value="TMO73449.1"/>
    <property type="molecule type" value="Genomic_DNA"/>
</dbReference>
<organism evidence="3 6">
    <name type="scientific">Pseudoalteromonas aurantia</name>
    <dbReference type="NCBI Taxonomy" id="43654"/>
    <lineage>
        <taxon>Bacteria</taxon>
        <taxon>Pseudomonadati</taxon>
        <taxon>Pseudomonadota</taxon>
        <taxon>Gammaproteobacteria</taxon>
        <taxon>Alteromonadales</taxon>
        <taxon>Pseudoalteromonadaceae</taxon>
        <taxon>Pseudoalteromonas</taxon>
    </lineage>
</organism>
<reference evidence="3 6" key="1">
    <citation type="submission" date="2018-01" db="EMBL/GenBank/DDBJ databases">
        <authorList>
            <person name="Paulsen S."/>
            <person name="Gram L.K."/>
        </authorList>
    </citation>
    <scope>NUCLEOTIDE SEQUENCE [LARGE SCALE GENOMIC DNA]</scope>
    <source>
        <strain evidence="3 6">S3790</strain>
        <strain evidence="4">S3895</strain>
    </source>
</reference>
<evidence type="ECO:0000313" key="4">
    <source>
        <dbReference type="EMBL" id="TMO73449.1"/>
    </source>
</evidence>
<dbReference type="Proteomes" id="UP000307217">
    <property type="component" value="Unassembled WGS sequence"/>
</dbReference>
<accession>A0A5S3V396</accession>
<evidence type="ECO:0000256" key="1">
    <source>
        <dbReference type="SAM" id="MobiDB-lite"/>
    </source>
</evidence>
<evidence type="ECO:0000313" key="5">
    <source>
        <dbReference type="Proteomes" id="UP000307164"/>
    </source>
</evidence>
<sequence>MFRILFVLFIVIPIIEIALLIQVSDVIGGFATIALVVLTAVIGAKLVKKQGLSAFTNVQGQMAQGQMPASELFSGLCVIIAGVLLMTPGIMTDAIGFMLLTPAIRVHLANALVKQIGAQMHAKMSAQQGGFAHHAQQNPFERPQSQFDKTESVQEQSSTIEGEYQRKD</sequence>
<keyword evidence="2" id="KW-0812">Transmembrane</keyword>
<dbReference type="PANTHER" id="PTHR35335:SF1">
    <property type="entry name" value="UPF0716 PROTEIN FXSA"/>
    <property type="match status" value="1"/>
</dbReference>